<sequence length="67" mass="7295">MVELKAGTTRPEAVARILGYMADLPEEEGIAVRSYPIGADPHPPVEAAARAVPALALRRYAYRFTLD</sequence>
<organism evidence="2 4">
    <name type="scientific">Jannaschia seohaensis</name>
    <dbReference type="NCBI Taxonomy" id="475081"/>
    <lineage>
        <taxon>Bacteria</taxon>
        <taxon>Pseudomonadati</taxon>
        <taxon>Pseudomonadota</taxon>
        <taxon>Alphaproteobacteria</taxon>
        <taxon>Rhodobacterales</taxon>
        <taxon>Roseobacteraceae</taxon>
        <taxon>Jannaschia</taxon>
    </lineage>
</organism>
<proteinExistence type="predicted"/>
<reference evidence="1 3" key="2">
    <citation type="submission" date="2018-03" db="EMBL/GenBank/DDBJ databases">
        <title>Genomic Encyclopedia of Archaeal and Bacterial Type Strains, Phase II (KMG-II): from individual species to whole genera.</title>
        <authorList>
            <person name="Goeker M."/>
        </authorList>
    </citation>
    <scope>NUCLEOTIDE SEQUENCE [LARGE SCALE GENOMIC DNA]</scope>
    <source>
        <strain evidence="1 3">DSM 25227</strain>
    </source>
</reference>
<protein>
    <submittedName>
        <fullName evidence="2">Uncharacterized protein</fullName>
    </submittedName>
</protein>
<dbReference type="EMBL" id="UETC01000005">
    <property type="protein sequence ID" value="SSA46668.1"/>
    <property type="molecule type" value="Genomic_DNA"/>
</dbReference>
<evidence type="ECO:0000313" key="1">
    <source>
        <dbReference type="EMBL" id="PWJ18143.1"/>
    </source>
</evidence>
<dbReference type="Proteomes" id="UP000245839">
    <property type="component" value="Unassembled WGS sequence"/>
</dbReference>
<evidence type="ECO:0000313" key="4">
    <source>
        <dbReference type="Proteomes" id="UP000251571"/>
    </source>
</evidence>
<dbReference type="Proteomes" id="UP000251571">
    <property type="component" value="Unassembled WGS sequence"/>
</dbReference>
<dbReference type="EMBL" id="QGDJ01000005">
    <property type="protein sequence ID" value="PWJ18143.1"/>
    <property type="molecule type" value="Genomic_DNA"/>
</dbReference>
<dbReference type="RefSeq" id="WP_109564626.1">
    <property type="nucleotide sequence ID" value="NZ_QGDJ01000005.1"/>
</dbReference>
<keyword evidence="3" id="KW-1185">Reference proteome</keyword>
<evidence type="ECO:0000313" key="3">
    <source>
        <dbReference type="Proteomes" id="UP000245839"/>
    </source>
</evidence>
<reference evidence="2 4" key="1">
    <citation type="submission" date="2016-10" db="EMBL/GenBank/DDBJ databases">
        <authorList>
            <person name="Cai Z."/>
        </authorList>
    </citation>
    <scope>NUCLEOTIDE SEQUENCE [LARGE SCALE GENOMIC DNA]</scope>
    <source>
        <strain evidence="2 4">DSM 25227</strain>
    </source>
</reference>
<name>A0A2Y9ATJ7_9RHOB</name>
<accession>A0A2Y9ATJ7</accession>
<dbReference type="AlphaFoldDB" id="A0A2Y9ATJ7"/>
<evidence type="ECO:0000313" key="2">
    <source>
        <dbReference type="EMBL" id="SSA46668.1"/>
    </source>
</evidence>
<gene>
    <name evidence="1" type="ORF">BCF38_105131</name>
    <name evidence="2" type="ORF">SAMN05421539_105131</name>
</gene>